<proteinExistence type="inferred from homology"/>
<dbReference type="GO" id="GO:0004015">
    <property type="term" value="F:adenosylmethionine-8-amino-7-oxononanoate transaminase activity"/>
    <property type="evidence" value="ECO:0007669"/>
    <property type="project" value="UniProtKB-UniRule"/>
</dbReference>
<accession>A0AB38YCR6</accession>
<dbReference type="RefSeq" id="WP_304994151.1">
    <property type="nucleotide sequence ID" value="NZ_CP101717.1"/>
</dbReference>
<comment type="cofactor">
    <cofactor evidence="1 9">
        <name>pyridoxal 5'-phosphate</name>
        <dbReference type="ChEBI" id="CHEBI:597326"/>
    </cofactor>
</comment>
<dbReference type="InterPro" id="IPR049704">
    <property type="entry name" value="Aminotrans_3_PPA_site"/>
</dbReference>
<feature type="site" description="Participates in the substrate recognition with KAPA and in a stacking interaction with the adenine ring of SAM" evidence="9">
    <location>
        <position position="17"/>
    </location>
</feature>
<dbReference type="InterPro" id="IPR005814">
    <property type="entry name" value="Aminotrans_3"/>
</dbReference>
<evidence type="ECO:0000256" key="4">
    <source>
        <dbReference type="ARBA" id="ARBA00022679"/>
    </source>
</evidence>
<organism evidence="10">
    <name type="scientific">Salinispirillum sp. LH 10-3-1</name>
    <dbReference type="NCBI Taxonomy" id="2952525"/>
    <lineage>
        <taxon>Bacteria</taxon>
        <taxon>Pseudomonadati</taxon>
        <taxon>Pseudomonadota</taxon>
        <taxon>Gammaproteobacteria</taxon>
        <taxon>Oceanospirillales</taxon>
        <taxon>Saccharospirillaceae</taxon>
        <taxon>Salinispirillum</taxon>
    </lineage>
</organism>
<comment type="catalytic activity">
    <reaction evidence="8 9">
        <text>(8S)-8-amino-7-oxononanoate + S-adenosyl-L-methionine = S-adenosyl-4-methylsulfanyl-2-oxobutanoate + (7R,8S)-7,8-diammoniononanoate</text>
        <dbReference type="Rhea" id="RHEA:16861"/>
        <dbReference type="ChEBI" id="CHEBI:16490"/>
        <dbReference type="ChEBI" id="CHEBI:59789"/>
        <dbReference type="ChEBI" id="CHEBI:149468"/>
        <dbReference type="ChEBI" id="CHEBI:149469"/>
        <dbReference type="EC" id="2.6.1.62"/>
    </reaction>
</comment>
<feature type="binding site" evidence="9">
    <location>
        <position position="245"/>
    </location>
    <ligand>
        <name>pyridoxal 5'-phosphate</name>
        <dbReference type="ChEBI" id="CHEBI:597326"/>
    </ligand>
</feature>
<dbReference type="InterPro" id="IPR015424">
    <property type="entry name" value="PyrdxlP-dep_Trfase"/>
</dbReference>
<feature type="binding site" evidence="9">
    <location>
        <position position="52"/>
    </location>
    <ligand>
        <name>substrate</name>
    </ligand>
</feature>
<evidence type="ECO:0000256" key="2">
    <source>
        <dbReference type="ARBA" id="ARBA00005063"/>
    </source>
</evidence>
<comment type="pathway">
    <text evidence="2 9">Cofactor biosynthesis; biotin biosynthesis; 7,8-diaminononanoate from 8-amino-7-oxononanoate (SAM route): step 1/1.</text>
</comment>
<dbReference type="SUPFAM" id="SSF53383">
    <property type="entry name" value="PLP-dependent transferases"/>
    <property type="match status" value="1"/>
</dbReference>
<feature type="binding site" evidence="9">
    <location>
        <begin position="308"/>
        <end position="309"/>
    </location>
    <ligand>
        <name>pyridoxal 5'-phosphate</name>
        <dbReference type="ChEBI" id="CHEBI:597326"/>
    </ligand>
</feature>
<evidence type="ECO:0000256" key="3">
    <source>
        <dbReference type="ARBA" id="ARBA00022576"/>
    </source>
</evidence>
<dbReference type="PANTHER" id="PTHR42684">
    <property type="entry name" value="ADENOSYLMETHIONINE-8-AMINO-7-OXONONANOATE AMINOTRANSFERASE"/>
    <property type="match status" value="1"/>
</dbReference>
<dbReference type="NCBIfam" id="NF005940">
    <property type="entry name" value="PRK07986.1"/>
    <property type="match status" value="1"/>
</dbReference>
<dbReference type="InterPro" id="IPR005815">
    <property type="entry name" value="BioA"/>
</dbReference>
<dbReference type="CDD" id="cd00610">
    <property type="entry name" value="OAT_like"/>
    <property type="match status" value="1"/>
</dbReference>
<keyword evidence="7 9" id="KW-0663">Pyridoxal phosphate</keyword>
<dbReference type="GO" id="GO:0009102">
    <property type="term" value="P:biotin biosynthetic process"/>
    <property type="evidence" value="ECO:0007669"/>
    <property type="project" value="UniProtKB-UniRule"/>
</dbReference>
<feature type="binding site" evidence="9">
    <location>
        <position position="307"/>
    </location>
    <ligand>
        <name>substrate</name>
    </ligand>
</feature>
<protein>
    <recommendedName>
        <fullName evidence="9">Adenosylmethionine-8-amino-7-oxononanoate aminotransferase</fullName>
        <ecNumber evidence="9">2.6.1.62</ecNumber>
    </recommendedName>
    <alternativeName>
        <fullName evidence="9">7,8-diamino-pelargonic acid aminotransferase</fullName>
        <shortName evidence="9">DAPA AT</shortName>
        <shortName evidence="9">DAPA aminotransferase</shortName>
    </alternativeName>
    <alternativeName>
        <fullName evidence="9">7,8-diaminononanoate synthase</fullName>
        <shortName evidence="9">DANS</shortName>
    </alternativeName>
    <alternativeName>
        <fullName evidence="9">Diaminopelargonic acid synthase</fullName>
    </alternativeName>
</protein>
<comment type="subcellular location">
    <subcellularLocation>
        <location evidence="9">Cytoplasm</location>
    </subcellularLocation>
</comment>
<dbReference type="PANTHER" id="PTHR42684:SF17">
    <property type="entry name" value="ADENOSYLMETHIONINE-8-AMINO-7-OXONONANOATE AMINOTRANSFERASE"/>
    <property type="match status" value="1"/>
</dbReference>
<evidence type="ECO:0000256" key="1">
    <source>
        <dbReference type="ARBA" id="ARBA00001933"/>
    </source>
</evidence>
<dbReference type="EC" id="2.6.1.62" evidence="9"/>
<dbReference type="Pfam" id="PF00202">
    <property type="entry name" value="Aminotran_3"/>
    <property type="match status" value="1"/>
</dbReference>
<keyword evidence="9" id="KW-0963">Cytoplasm</keyword>
<gene>
    <name evidence="9 10" type="primary">bioA</name>
    <name evidence="10" type="ORF">NFC81_08995</name>
</gene>
<dbReference type="EMBL" id="CP101717">
    <property type="protein sequence ID" value="WLD56866.1"/>
    <property type="molecule type" value="Genomic_DNA"/>
</dbReference>
<keyword evidence="5 9" id="KW-0949">S-adenosyl-L-methionine</keyword>
<evidence type="ECO:0000256" key="5">
    <source>
        <dbReference type="ARBA" id="ARBA00022691"/>
    </source>
</evidence>
<dbReference type="HAMAP" id="MF_00834">
    <property type="entry name" value="BioA"/>
    <property type="match status" value="1"/>
</dbReference>
<dbReference type="NCBIfam" id="NF004624">
    <property type="entry name" value="PRK05964.1"/>
    <property type="match status" value="1"/>
</dbReference>
<name>A0AB38YCR6_9GAMM</name>
<dbReference type="GO" id="GO:0005737">
    <property type="term" value="C:cytoplasm"/>
    <property type="evidence" value="ECO:0007669"/>
    <property type="project" value="UniProtKB-SubCell"/>
</dbReference>
<feature type="binding site" evidence="9">
    <location>
        <begin position="112"/>
        <end position="113"/>
    </location>
    <ligand>
        <name>pyridoxal 5'-phosphate</name>
        <dbReference type="ChEBI" id="CHEBI:597326"/>
    </ligand>
</feature>
<keyword evidence="6 9" id="KW-0093">Biotin biosynthesis</keyword>
<reference evidence="10" key="1">
    <citation type="submission" date="2022-07" db="EMBL/GenBank/DDBJ databases">
        <title>Complete genome sequence of Salinispirillum sp. LH10-3-1 capable of multiple carbohydrate inversion isolated from a soda lake.</title>
        <authorList>
            <person name="Liu J."/>
            <person name="Zhai Y."/>
            <person name="Zhang H."/>
            <person name="Yang H."/>
            <person name="Qu J."/>
            <person name="Li J."/>
        </authorList>
    </citation>
    <scope>NUCLEOTIDE SEQUENCE</scope>
    <source>
        <strain evidence="10">LH 10-3-1</strain>
    </source>
</reference>
<feature type="modified residue" description="N6-(pyridoxal phosphate)lysine" evidence="9">
    <location>
        <position position="274"/>
    </location>
</feature>
<sequence>MDAQDLEFDRRHLWHPYTSMVDPLPSYPVHAAQGVELELTDGRKLVDGMASWWCAIHGYGVPELNKAITDQLSRMSHVMFGGITHQPAVDLGRQLVKMTPEALNKVFLADSGSVSVEVALKMAIQYQQSIGTPRHRFVALSRGYHGDTTGAMSVCDPVGGMHSLFNGYLPENLFLPEPPQGFDTPLDAEYLQQCHRVLAAHQDELAALIVEPVVQGAGGMRFYNPEYLRHFRQWCDEFGILLIFDEIATGFGRTGKLFALEHANVVPDILCLGKAITGGYMTLAATMTTTSVAETISRGAAGVFMHGPTFMGNPLACAVANASLNLLEASHWQTKVRAIETQLRAELLPLKRLENVQDVRVLGAIGVVQCTETVDVKALQKRFVELGVWIRPFREVIYIMPPYVISPLQLSRLSSSIKEVLLRGV</sequence>
<keyword evidence="4 9" id="KW-0808">Transferase</keyword>
<dbReference type="InterPro" id="IPR015422">
    <property type="entry name" value="PyrdxlP-dep_Trfase_small"/>
</dbReference>
<dbReference type="NCBIfam" id="TIGR00508">
    <property type="entry name" value="bioA"/>
    <property type="match status" value="1"/>
</dbReference>
<comment type="similarity">
    <text evidence="9">Belongs to the class-III pyridoxal-phosphate-dependent aminotransferase family. BioA subfamily.</text>
</comment>
<evidence type="ECO:0000256" key="6">
    <source>
        <dbReference type="ARBA" id="ARBA00022756"/>
    </source>
</evidence>
<evidence type="ECO:0000256" key="8">
    <source>
        <dbReference type="ARBA" id="ARBA00048449"/>
    </source>
</evidence>
<feature type="binding site" evidence="9">
    <location>
        <position position="144"/>
    </location>
    <ligand>
        <name>substrate</name>
    </ligand>
</feature>
<dbReference type="Gene3D" id="3.90.1150.10">
    <property type="entry name" value="Aspartate Aminotransferase, domain 1"/>
    <property type="match status" value="1"/>
</dbReference>
<dbReference type="Gene3D" id="3.40.640.10">
    <property type="entry name" value="Type I PLP-dependent aspartate aminotransferase-like (Major domain)"/>
    <property type="match status" value="1"/>
</dbReference>
<keyword evidence="3 9" id="KW-0032">Aminotransferase</keyword>
<dbReference type="InterPro" id="IPR015421">
    <property type="entry name" value="PyrdxlP-dep_Trfase_major"/>
</dbReference>
<feature type="binding site" evidence="9">
    <location>
        <position position="391"/>
    </location>
    <ligand>
        <name>substrate</name>
    </ligand>
</feature>
<evidence type="ECO:0000256" key="7">
    <source>
        <dbReference type="ARBA" id="ARBA00022898"/>
    </source>
</evidence>
<comment type="subunit">
    <text evidence="9">Homodimer.</text>
</comment>
<evidence type="ECO:0000256" key="9">
    <source>
        <dbReference type="HAMAP-Rule" id="MF_00834"/>
    </source>
</evidence>
<dbReference type="FunFam" id="3.40.640.10:FF:000041">
    <property type="entry name" value="Adenosylmethionine-8-amino-7-oxononanoate aminotransferase"/>
    <property type="match status" value="1"/>
</dbReference>
<dbReference type="GO" id="GO:0030170">
    <property type="term" value="F:pyridoxal phosphate binding"/>
    <property type="evidence" value="ECO:0007669"/>
    <property type="project" value="UniProtKB-UniRule"/>
</dbReference>
<dbReference type="PROSITE" id="PS00600">
    <property type="entry name" value="AA_TRANSFER_CLASS_3"/>
    <property type="match status" value="1"/>
</dbReference>
<feature type="binding site" evidence="9">
    <location>
        <position position="274"/>
    </location>
    <ligand>
        <name>substrate</name>
    </ligand>
</feature>
<evidence type="ECO:0000313" key="10">
    <source>
        <dbReference type="EMBL" id="WLD56866.1"/>
    </source>
</evidence>
<comment type="function">
    <text evidence="9">Catalyzes the transfer of the alpha-amino group from S-adenosyl-L-methionine (SAM) to 7-keto-8-aminopelargonic acid (KAPA) to form 7,8-diaminopelargonic acid (DAPA). It is the only aminotransferase known to utilize SAM as an amino donor.</text>
</comment>
<dbReference type="AlphaFoldDB" id="A0AB38YCR6"/>